<evidence type="ECO:0000256" key="2">
    <source>
        <dbReference type="ARBA" id="ARBA00022679"/>
    </source>
</evidence>
<organism evidence="3">
    <name type="scientific">uncultured Sphingomonas sp</name>
    <dbReference type="NCBI Taxonomy" id="158754"/>
    <lineage>
        <taxon>Bacteria</taxon>
        <taxon>Pseudomonadati</taxon>
        <taxon>Pseudomonadota</taxon>
        <taxon>Alphaproteobacteria</taxon>
        <taxon>Sphingomonadales</taxon>
        <taxon>Sphingomonadaceae</taxon>
        <taxon>Sphingomonas</taxon>
        <taxon>environmental samples</taxon>
    </lineage>
</organism>
<protein>
    <submittedName>
        <fullName evidence="3">N-acetylmannosaminyltransferase</fullName>
        <ecNumber evidence="3">2.4.1.187</ecNumber>
    </submittedName>
</protein>
<sequence>MNPVANSRGSEARADPRPIFGLDISLLAQDELIEELLAPPSAGGAKLVATVNVDHVVTLRTNSRFREAYDRAWRVTVDGAPVYLYARAVGVPLRERVTGADLFAELIERWEPAKHRLFMLVPNDAVAARMALAMAQRGYDERTLTIEVPPFGFERDADYSQDLAARIRAKQPTHIIMGVGAPKSEIWAHEHRDQLGDAIVLCVGAAVEFVTGLKMRSPLFMRRIGMEWFWRFATEPRRLFHRYFIRSFGFVLAMMADRPRAGGSLKPGHD</sequence>
<evidence type="ECO:0000256" key="1">
    <source>
        <dbReference type="ARBA" id="ARBA00022676"/>
    </source>
</evidence>
<dbReference type="Pfam" id="PF03808">
    <property type="entry name" value="Glyco_tran_WecG"/>
    <property type="match status" value="1"/>
</dbReference>
<dbReference type="RefSeq" id="WP_294169730.1">
    <property type="nucleotide sequence ID" value="NZ_CADCWA010000120.1"/>
</dbReference>
<dbReference type="NCBIfam" id="TIGR00696">
    <property type="entry name" value="wecG_tagA_cpsF"/>
    <property type="match status" value="1"/>
</dbReference>
<keyword evidence="1 3" id="KW-0328">Glycosyltransferase</keyword>
<dbReference type="InterPro" id="IPR004629">
    <property type="entry name" value="WecG_TagA_CpsF"/>
</dbReference>
<gene>
    <name evidence="3" type="ORF">AVDCRST_MAG31-1684</name>
</gene>
<proteinExistence type="predicted"/>
<dbReference type="EC" id="2.4.1.187" evidence="3"/>
<dbReference type="AlphaFoldDB" id="A0A6J4TGJ2"/>
<dbReference type="CDD" id="cd06533">
    <property type="entry name" value="Glyco_transf_WecG_TagA"/>
    <property type="match status" value="1"/>
</dbReference>
<reference evidence="3" key="1">
    <citation type="submission" date="2020-02" db="EMBL/GenBank/DDBJ databases">
        <authorList>
            <person name="Meier V. D."/>
        </authorList>
    </citation>
    <scope>NUCLEOTIDE SEQUENCE</scope>
    <source>
        <strain evidence="3">AVDCRST_MAG31</strain>
    </source>
</reference>
<dbReference type="PANTHER" id="PTHR34136">
    <property type="match status" value="1"/>
</dbReference>
<evidence type="ECO:0000313" key="3">
    <source>
        <dbReference type="EMBL" id="CAA9521983.1"/>
    </source>
</evidence>
<accession>A0A6J4TGJ2</accession>
<dbReference type="PANTHER" id="PTHR34136:SF1">
    <property type="entry name" value="UDP-N-ACETYL-D-MANNOSAMINURONIC ACID TRANSFERASE"/>
    <property type="match status" value="1"/>
</dbReference>
<keyword evidence="2 3" id="KW-0808">Transferase</keyword>
<dbReference type="EMBL" id="CADCWA010000120">
    <property type="protein sequence ID" value="CAA9521983.1"/>
    <property type="molecule type" value="Genomic_DNA"/>
</dbReference>
<name>A0A6J4TGJ2_9SPHN</name>
<dbReference type="GO" id="GO:0047244">
    <property type="term" value="F:N-acetylglucosaminyldiphosphoundecaprenol N-acetyl-beta-D-mannosaminyltransferase activity"/>
    <property type="evidence" value="ECO:0007669"/>
    <property type="project" value="UniProtKB-EC"/>
</dbReference>